<protein>
    <submittedName>
        <fullName evidence="5">Acetyl esterase/lipase</fullName>
    </submittedName>
</protein>
<name>A0A1G7PIW0_9ACTN</name>
<dbReference type="EMBL" id="FNAX01000011">
    <property type="protein sequence ID" value="SDF86054.1"/>
    <property type="molecule type" value="Genomic_DNA"/>
</dbReference>
<reference evidence="5 6" key="1">
    <citation type="submission" date="2016-10" db="EMBL/GenBank/DDBJ databases">
        <authorList>
            <person name="de Groot N.N."/>
        </authorList>
    </citation>
    <scope>NUCLEOTIDE SEQUENCE [LARGE SCALE GENOMIC DNA]</scope>
    <source>
        <strain evidence="5 6">CGMCC 4.1859</strain>
    </source>
</reference>
<dbReference type="PANTHER" id="PTHR48081">
    <property type="entry name" value="AB HYDROLASE SUPERFAMILY PROTEIN C4A8.06C"/>
    <property type="match status" value="1"/>
</dbReference>
<dbReference type="Pfam" id="PF07859">
    <property type="entry name" value="Abhydrolase_3"/>
    <property type="match status" value="1"/>
</dbReference>
<organism evidence="5 6">
    <name type="scientific">Streptomyces griseoaurantiacus</name>
    <dbReference type="NCBI Taxonomy" id="68213"/>
    <lineage>
        <taxon>Bacteria</taxon>
        <taxon>Bacillati</taxon>
        <taxon>Actinomycetota</taxon>
        <taxon>Actinomycetes</taxon>
        <taxon>Kitasatosporales</taxon>
        <taxon>Streptomycetaceae</taxon>
        <taxon>Streptomyces</taxon>
        <taxon>Streptomyces aurantiacus group</taxon>
    </lineage>
</organism>
<dbReference type="InterPro" id="IPR029058">
    <property type="entry name" value="AB_hydrolase_fold"/>
</dbReference>
<dbReference type="Proteomes" id="UP000198614">
    <property type="component" value="Unassembled WGS sequence"/>
</dbReference>
<evidence type="ECO:0000256" key="1">
    <source>
        <dbReference type="ARBA" id="ARBA00010515"/>
    </source>
</evidence>
<dbReference type="GO" id="GO:0016787">
    <property type="term" value="F:hydrolase activity"/>
    <property type="evidence" value="ECO:0007669"/>
    <property type="project" value="UniProtKB-KW"/>
</dbReference>
<dbReference type="PROSITE" id="PS01174">
    <property type="entry name" value="LIPASE_GDXG_SER"/>
    <property type="match status" value="1"/>
</dbReference>
<sequence>MTHPHPGPHPLDPELAAALAMMPPVDISDLAAARAAQKAETFLRVTDTDTTGVTVMDVQQAGVSLRVYRPEGATHPLPAVFRIHGGGFVLGSPDVDHEANLRLCRELPCVVVSPGYRLAPEHPYPTGLEDCYAALCWTGENAVGLGIRADRLAVAGDSAGACLATAVAMLARDRGGPELRLQYLDSPALDDRLSTLSARRFTDTPVWNRRNARLSWTAYLGEGVPGSAGVPVTAAPSRAGTTDLAGLPPAHVVVMAYDPLRDEGVDYARALLDAGVAAELHLFPGTFHGAAMVRHAAVAQRMAAEELTVLRRALAW</sequence>
<evidence type="ECO:0000256" key="3">
    <source>
        <dbReference type="PROSITE-ProRule" id="PRU10038"/>
    </source>
</evidence>
<keyword evidence="2" id="KW-0378">Hydrolase</keyword>
<dbReference type="OrthoDB" id="128186at2"/>
<dbReference type="AlphaFoldDB" id="A0A1G7PIW0"/>
<gene>
    <name evidence="5" type="ORF">SAMN05216260_111196</name>
</gene>
<dbReference type="Gene3D" id="3.40.50.1820">
    <property type="entry name" value="alpha/beta hydrolase"/>
    <property type="match status" value="1"/>
</dbReference>
<feature type="active site" evidence="3">
    <location>
        <position position="158"/>
    </location>
</feature>
<dbReference type="InterPro" id="IPR033140">
    <property type="entry name" value="Lipase_GDXG_put_SER_AS"/>
</dbReference>
<dbReference type="InterPro" id="IPR050300">
    <property type="entry name" value="GDXG_lipolytic_enzyme"/>
</dbReference>
<evidence type="ECO:0000313" key="5">
    <source>
        <dbReference type="EMBL" id="SDF86054.1"/>
    </source>
</evidence>
<accession>A0A1G7PIW0</accession>
<evidence type="ECO:0000259" key="4">
    <source>
        <dbReference type="Pfam" id="PF07859"/>
    </source>
</evidence>
<evidence type="ECO:0000313" key="6">
    <source>
        <dbReference type="Proteomes" id="UP000198614"/>
    </source>
</evidence>
<comment type="similarity">
    <text evidence="1">Belongs to the 'GDXG' lipolytic enzyme family.</text>
</comment>
<feature type="domain" description="Alpha/beta hydrolase fold-3" evidence="4">
    <location>
        <begin position="81"/>
        <end position="291"/>
    </location>
</feature>
<dbReference type="InterPro" id="IPR013094">
    <property type="entry name" value="AB_hydrolase_3"/>
</dbReference>
<evidence type="ECO:0000256" key="2">
    <source>
        <dbReference type="ARBA" id="ARBA00022801"/>
    </source>
</evidence>
<dbReference type="SUPFAM" id="SSF53474">
    <property type="entry name" value="alpha/beta-Hydrolases"/>
    <property type="match status" value="1"/>
</dbReference>
<dbReference type="PANTHER" id="PTHR48081:SF8">
    <property type="entry name" value="ALPHA_BETA HYDROLASE FOLD-3 DOMAIN-CONTAINING PROTEIN-RELATED"/>
    <property type="match status" value="1"/>
</dbReference>
<proteinExistence type="inferred from homology"/>